<dbReference type="EMBL" id="LVLJ01001842">
    <property type="protein sequence ID" value="OAE27741.1"/>
    <property type="molecule type" value="Genomic_DNA"/>
</dbReference>
<reference evidence="16" key="1">
    <citation type="submission" date="2016-03" db="EMBL/GenBank/DDBJ databases">
        <title>Mechanisms controlling the formation of the plant cell surface in tip-growing cells are functionally conserved among land plants.</title>
        <authorList>
            <person name="Honkanen S."/>
            <person name="Jones V.A."/>
            <person name="Morieri G."/>
            <person name="Champion C."/>
            <person name="Hetherington A.J."/>
            <person name="Kelly S."/>
            <person name="Saint-Marcoux D."/>
            <person name="Proust H."/>
            <person name="Prescott H."/>
            <person name="Dolan L."/>
        </authorList>
    </citation>
    <scope>NUCLEOTIDE SEQUENCE [LARGE SCALE GENOMIC DNA]</scope>
    <source>
        <tissue evidence="16">Whole gametophyte</tissue>
    </source>
</reference>
<dbReference type="InterPro" id="IPR034285">
    <property type="entry name" value="CuRO_2_LCC"/>
</dbReference>
<keyword evidence="10 12" id="KW-0186">Copper</keyword>
<evidence type="ECO:0000256" key="4">
    <source>
        <dbReference type="ARBA" id="ARBA00012297"/>
    </source>
</evidence>
<evidence type="ECO:0000256" key="2">
    <source>
        <dbReference type="ARBA" id="ARBA00004271"/>
    </source>
</evidence>
<keyword evidence="5 12" id="KW-0052">Apoplast</keyword>
<keyword evidence="7 12" id="KW-0479">Metal-binding</keyword>
<evidence type="ECO:0000256" key="6">
    <source>
        <dbReference type="ARBA" id="ARBA00022525"/>
    </source>
</evidence>
<keyword evidence="11 12" id="KW-0439">Lignin degradation</keyword>
<feature type="domain" description="Plastocyanin-like" evidence="15">
    <location>
        <begin position="11"/>
        <end position="121"/>
    </location>
</feature>
<dbReference type="AlphaFoldDB" id="A0A176W553"/>
<dbReference type="CDD" id="cd13849">
    <property type="entry name" value="CuRO_1_LCC_plant"/>
    <property type="match status" value="1"/>
</dbReference>
<evidence type="ECO:0000259" key="13">
    <source>
        <dbReference type="Pfam" id="PF00394"/>
    </source>
</evidence>
<evidence type="ECO:0000256" key="11">
    <source>
        <dbReference type="ARBA" id="ARBA00023185"/>
    </source>
</evidence>
<comment type="function">
    <text evidence="12">Lignin degradation and detoxification of lignin-derived products.</text>
</comment>
<comment type="similarity">
    <text evidence="3 12">Belongs to the multicopper oxidase family.</text>
</comment>
<name>A0A176W553_MARPO</name>
<dbReference type="InterPro" id="IPR008972">
    <property type="entry name" value="Cupredoxin"/>
</dbReference>
<evidence type="ECO:0000313" key="16">
    <source>
        <dbReference type="EMBL" id="OAE27741.1"/>
    </source>
</evidence>
<keyword evidence="8 12" id="KW-0677">Repeat</keyword>
<dbReference type="CDD" id="cd13897">
    <property type="entry name" value="CuRO_3_LCC_plant"/>
    <property type="match status" value="1"/>
</dbReference>
<dbReference type="InterPro" id="IPR011706">
    <property type="entry name" value="Cu-oxidase_C"/>
</dbReference>
<dbReference type="PROSITE" id="PS00080">
    <property type="entry name" value="MULTICOPPER_OXIDASE2"/>
    <property type="match status" value="1"/>
</dbReference>
<organism evidence="16 17">
    <name type="scientific">Marchantia polymorpha subsp. ruderalis</name>
    <dbReference type="NCBI Taxonomy" id="1480154"/>
    <lineage>
        <taxon>Eukaryota</taxon>
        <taxon>Viridiplantae</taxon>
        <taxon>Streptophyta</taxon>
        <taxon>Embryophyta</taxon>
        <taxon>Marchantiophyta</taxon>
        <taxon>Marchantiopsida</taxon>
        <taxon>Marchantiidae</taxon>
        <taxon>Marchantiales</taxon>
        <taxon>Marchantiaceae</taxon>
        <taxon>Marchantia</taxon>
    </lineage>
</organism>
<sequence>MGRGKAKIGVSSVTANCVTKDMIVVNGQFPGPTIYAVEGDTIIVNVTNNAGSGVTIHWHGVRQVLSCWQDGVGYITQCPLKQGDSFVYNFTLQGQTGTVFWHAHTTWLRATVHGAIVVFPRDFTYPHTKPDDQFIVTLGEWWNGDPEAIEIAGLEGGGPFQLADALLVNGKPGYRYNCTDVEGITRFTISAGKTYLLRVINAGLNTEEFLGIANHKQTVVEVDGEYVTPTDFDTTYIGPGQTMNVLITADQAPGSYYMEAKGYSSVILTDPAELPAAAVQVILNDVPKIPASALFQYDSAPVLDPSTTFYPGLPAENDSSFAMQFENSLFTLRPQDVPLNATRNMLFTVGTASQFCEPSQNCTFRAAGEVNNITFVLPKIDLLQAYYFGIEGVYTTDFPDFPESPFFYTSPDSPPTAQQISKLGTRVSVLEYGTVLDLVLQGTMVFAFESHPFHLHGYHFYVLGRGQGDWDPINSPSTLNYYNPPHRFTVDVPSRGWVAIRFAATNPGVWFLHCHLEKHTSWGMQMAFIVKNGVGPDQTLPPPPPRLTACAA</sequence>
<dbReference type="PANTHER" id="PTHR11709">
    <property type="entry name" value="MULTI-COPPER OXIDASE"/>
    <property type="match status" value="1"/>
</dbReference>
<proteinExistence type="inferred from homology"/>
<evidence type="ECO:0000256" key="9">
    <source>
        <dbReference type="ARBA" id="ARBA00023002"/>
    </source>
</evidence>
<keyword evidence="9 12" id="KW-0560">Oxidoreductase</keyword>
<dbReference type="GO" id="GO:0052716">
    <property type="term" value="F:hydroquinone:oxygen oxidoreductase activity"/>
    <property type="evidence" value="ECO:0007669"/>
    <property type="project" value="UniProtKB-EC"/>
</dbReference>
<comment type="subcellular location">
    <subcellularLocation>
        <location evidence="2 12">Secreted</location>
        <location evidence="2 12">Extracellular space</location>
        <location evidence="2 12">Apoplast</location>
    </subcellularLocation>
</comment>
<evidence type="ECO:0000256" key="5">
    <source>
        <dbReference type="ARBA" id="ARBA00022523"/>
    </source>
</evidence>
<dbReference type="PANTHER" id="PTHR11709:SF522">
    <property type="entry name" value="LACCASE-4"/>
    <property type="match status" value="1"/>
</dbReference>
<protein>
    <recommendedName>
        <fullName evidence="4 12">Laccase</fullName>
        <ecNumber evidence="4 12">1.10.3.2</ecNumber>
    </recommendedName>
    <alternativeName>
        <fullName evidence="12">Benzenediol:oxygen oxidoreductase</fullName>
    </alternativeName>
    <alternativeName>
        <fullName evidence="12">Diphenol oxidase</fullName>
    </alternativeName>
    <alternativeName>
        <fullName evidence="12">Urishiol oxidase</fullName>
    </alternativeName>
</protein>
<feature type="domain" description="Plastocyanin-like" evidence="14">
    <location>
        <begin position="409"/>
        <end position="532"/>
    </location>
</feature>
<gene>
    <name evidence="16" type="ORF">AXG93_4193s1420</name>
</gene>
<dbReference type="CDD" id="cd13875">
    <property type="entry name" value="CuRO_2_LCC_plant"/>
    <property type="match status" value="1"/>
</dbReference>
<dbReference type="GO" id="GO:0046274">
    <property type="term" value="P:lignin catabolic process"/>
    <property type="evidence" value="ECO:0007669"/>
    <property type="project" value="UniProtKB-KW"/>
</dbReference>
<evidence type="ECO:0000256" key="10">
    <source>
        <dbReference type="ARBA" id="ARBA00023008"/>
    </source>
</evidence>
<dbReference type="GO" id="GO:0048046">
    <property type="term" value="C:apoplast"/>
    <property type="evidence" value="ECO:0007669"/>
    <property type="project" value="UniProtKB-SubCell"/>
</dbReference>
<dbReference type="Pfam" id="PF07731">
    <property type="entry name" value="Cu-oxidase_2"/>
    <property type="match status" value="1"/>
</dbReference>
<dbReference type="InterPro" id="IPR034289">
    <property type="entry name" value="CuRO_3_LCC"/>
</dbReference>
<comment type="caution">
    <text evidence="16">The sequence shown here is derived from an EMBL/GenBank/DDBJ whole genome shotgun (WGS) entry which is preliminary data.</text>
</comment>
<evidence type="ECO:0000256" key="3">
    <source>
        <dbReference type="ARBA" id="ARBA00010609"/>
    </source>
</evidence>
<dbReference type="PROSITE" id="PS00079">
    <property type="entry name" value="MULTICOPPER_OXIDASE1"/>
    <property type="match status" value="1"/>
</dbReference>
<dbReference type="InterPro" id="IPR017761">
    <property type="entry name" value="Laccase"/>
</dbReference>
<comment type="catalytic activity">
    <reaction evidence="1 12">
        <text>4 hydroquinone + O2 = 4 benzosemiquinone + 2 H2O</text>
        <dbReference type="Rhea" id="RHEA:11276"/>
        <dbReference type="ChEBI" id="CHEBI:15377"/>
        <dbReference type="ChEBI" id="CHEBI:15379"/>
        <dbReference type="ChEBI" id="CHEBI:17594"/>
        <dbReference type="ChEBI" id="CHEBI:17977"/>
        <dbReference type="EC" id="1.10.3.2"/>
    </reaction>
</comment>
<feature type="domain" description="Plastocyanin-like" evidence="13">
    <location>
        <begin position="133"/>
        <end position="279"/>
    </location>
</feature>
<dbReference type="InterPro" id="IPR011707">
    <property type="entry name" value="Cu-oxidase-like_N"/>
</dbReference>
<dbReference type="GO" id="GO:0005507">
    <property type="term" value="F:copper ion binding"/>
    <property type="evidence" value="ECO:0007669"/>
    <property type="project" value="InterPro"/>
</dbReference>
<evidence type="ECO:0000259" key="15">
    <source>
        <dbReference type="Pfam" id="PF07732"/>
    </source>
</evidence>
<dbReference type="Pfam" id="PF00394">
    <property type="entry name" value="Cu-oxidase"/>
    <property type="match status" value="1"/>
</dbReference>
<dbReference type="InterPro" id="IPR034288">
    <property type="entry name" value="CuRO_1_LCC"/>
</dbReference>
<evidence type="ECO:0000259" key="14">
    <source>
        <dbReference type="Pfam" id="PF07731"/>
    </source>
</evidence>
<keyword evidence="6 12" id="KW-0964">Secreted</keyword>
<evidence type="ECO:0000256" key="12">
    <source>
        <dbReference type="RuleBase" id="RU361119"/>
    </source>
</evidence>
<dbReference type="Pfam" id="PF07732">
    <property type="entry name" value="Cu-oxidase_3"/>
    <property type="match status" value="1"/>
</dbReference>
<keyword evidence="17" id="KW-1185">Reference proteome</keyword>
<dbReference type="Proteomes" id="UP000077202">
    <property type="component" value="Unassembled WGS sequence"/>
</dbReference>
<evidence type="ECO:0000256" key="1">
    <source>
        <dbReference type="ARBA" id="ARBA00000349"/>
    </source>
</evidence>
<dbReference type="NCBIfam" id="TIGR03389">
    <property type="entry name" value="laccase"/>
    <property type="match status" value="1"/>
</dbReference>
<dbReference type="InterPro" id="IPR033138">
    <property type="entry name" value="Cu_oxidase_CS"/>
</dbReference>
<dbReference type="SMR" id="A0A176W553"/>
<evidence type="ECO:0000313" key="17">
    <source>
        <dbReference type="Proteomes" id="UP000077202"/>
    </source>
</evidence>
<comment type="cofactor">
    <cofactor evidence="12">
        <name>Cu cation</name>
        <dbReference type="ChEBI" id="CHEBI:23378"/>
    </cofactor>
    <text evidence="12">Binds 4 Cu cations per monomer.</text>
</comment>
<accession>A0A176W553</accession>
<dbReference type="Gene3D" id="2.60.40.420">
    <property type="entry name" value="Cupredoxins - blue copper proteins"/>
    <property type="match status" value="3"/>
</dbReference>
<dbReference type="EC" id="1.10.3.2" evidence="4 12"/>
<evidence type="ECO:0000256" key="8">
    <source>
        <dbReference type="ARBA" id="ARBA00022737"/>
    </source>
</evidence>
<evidence type="ECO:0000256" key="7">
    <source>
        <dbReference type="ARBA" id="ARBA00022723"/>
    </source>
</evidence>
<dbReference type="InterPro" id="IPR002355">
    <property type="entry name" value="Cu_oxidase_Cu_BS"/>
</dbReference>
<dbReference type="SUPFAM" id="SSF49503">
    <property type="entry name" value="Cupredoxins"/>
    <property type="match status" value="3"/>
</dbReference>
<dbReference type="InterPro" id="IPR045087">
    <property type="entry name" value="Cu-oxidase_fam"/>
</dbReference>
<dbReference type="InterPro" id="IPR001117">
    <property type="entry name" value="Cu-oxidase_2nd"/>
</dbReference>